<name>A0A2I9DTS1_9DEIO</name>
<gene>
    <name evidence="1" type="ORF">DAERI_070055</name>
</gene>
<sequence>MTQLAPRPDDVKPLDSPTSPAYEALCRHARSLGHDPAFLSLLRRPGLDLNAALRFALDAAPALELLPLPVLAEELRVILERARCIGRGTPSPGRVWLA</sequence>
<dbReference type="AlphaFoldDB" id="A0A2I9DTS1"/>
<accession>A0A2I9DTS1</accession>
<dbReference type="OrthoDB" id="9893602at2"/>
<evidence type="ECO:0000313" key="2">
    <source>
        <dbReference type="Proteomes" id="UP000236569"/>
    </source>
</evidence>
<evidence type="ECO:0000313" key="1">
    <source>
        <dbReference type="EMBL" id="GBF06057.1"/>
    </source>
</evidence>
<protein>
    <submittedName>
        <fullName evidence="1">Uncharacterized protein</fullName>
    </submittedName>
</protein>
<proteinExistence type="predicted"/>
<comment type="caution">
    <text evidence="1">The sequence shown here is derived from an EMBL/GenBank/DDBJ whole genome shotgun (WGS) entry which is preliminary data.</text>
</comment>
<dbReference type="Proteomes" id="UP000236569">
    <property type="component" value="Unassembled WGS sequence"/>
</dbReference>
<dbReference type="RefSeq" id="WP_103129466.1">
    <property type="nucleotide sequence ID" value="NZ_BFAG01000007.1"/>
</dbReference>
<reference evidence="2" key="1">
    <citation type="submission" date="2018-01" db="EMBL/GenBank/DDBJ databases">
        <title>Draft Genome Sequence of the Radioresistant Bacterium Deinococcus aerius TR0125, Isolated from the Higher Atmosphere above Japan.</title>
        <authorList>
            <person name="Satoh K."/>
            <person name="Arai H."/>
            <person name="Sanzen T."/>
            <person name="Kawaguchi Y."/>
            <person name="Hayashi H."/>
            <person name="Yokobori S."/>
            <person name="Yamagishi A."/>
            <person name="Oono Y."/>
            <person name="Narumi I."/>
        </authorList>
    </citation>
    <scope>NUCLEOTIDE SEQUENCE [LARGE SCALE GENOMIC DNA]</scope>
    <source>
        <strain evidence="2">TR0125</strain>
    </source>
</reference>
<keyword evidence="2" id="KW-1185">Reference proteome</keyword>
<dbReference type="EMBL" id="BFAG01000007">
    <property type="protein sequence ID" value="GBF06057.1"/>
    <property type="molecule type" value="Genomic_DNA"/>
</dbReference>
<organism evidence="1 2">
    <name type="scientific">Deinococcus aerius</name>
    <dbReference type="NCBI Taxonomy" id="200253"/>
    <lineage>
        <taxon>Bacteria</taxon>
        <taxon>Thermotogati</taxon>
        <taxon>Deinococcota</taxon>
        <taxon>Deinococci</taxon>
        <taxon>Deinococcales</taxon>
        <taxon>Deinococcaceae</taxon>
        <taxon>Deinococcus</taxon>
    </lineage>
</organism>